<dbReference type="InterPro" id="IPR006145">
    <property type="entry name" value="PsdUridine_synth_RsuA/RluA"/>
</dbReference>
<keyword evidence="7" id="KW-1185">Reference proteome</keyword>
<organism evidence="6 7">
    <name type="scientific">Lolliginicoccus lacisalsi</name>
    <dbReference type="NCBI Taxonomy" id="2742202"/>
    <lineage>
        <taxon>Bacteria</taxon>
        <taxon>Bacillati</taxon>
        <taxon>Actinomycetota</taxon>
        <taxon>Actinomycetes</taxon>
        <taxon>Mycobacteriales</taxon>
        <taxon>Hoyosellaceae</taxon>
        <taxon>Lolliginicoccus</taxon>
    </lineage>
</organism>
<name>A0A927JDW5_9ACTN</name>
<dbReference type="GO" id="GO:0000455">
    <property type="term" value="P:enzyme-directed rRNA pseudouridine synthesis"/>
    <property type="evidence" value="ECO:0007669"/>
    <property type="project" value="TreeGrafter"/>
</dbReference>
<dbReference type="InterPro" id="IPR006224">
    <property type="entry name" value="PsdUridine_synth_RluA-like_CS"/>
</dbReference>
<comment type="catalytic activity">
    <reaction evidence="1">
        <text>a uridine in RNA = a pseudouridine in RNA</text>
        <dbReference type="Rhea" id="RHEA:48348"/>
        <dbReference type="Rhea" id="RHEA-COMP:12068"/>
        <dbReference type="Rhea" id="RHEA-COMP:12069"/>
        <dbReference type="ChEBI" id="CHEBI:65314"/>
        <dbReference type="ChEBI" id="CHEBI:65315"/>
    </reaction>
</comment>
<dbReference type="GO" id="GO:0140098">
    <property type="term" value="F:catalytic activity, acting on RNA"/>
    <property type="evidence" value="ECO:0007669"/>
    <property type="project" value="UniProtKB-ARBA"/>
</dbReference>
<dbReference type="InterPro" id="IPR050188">
    <property type="entry name" value="RluA_PseudoU_synthase"/>
</dbReference>
<dbReference type="GO" id="GO:0003723">
    <property type="term" value="F:RNA binding"/>
    <property type="evidence" value="ECO:0007669"/>
    <property type="project" value="InterPro"/>
</dbReference>
<dbReference type="PANTHER" id="PTHR21600">
    <property type="entry name" value="MITOCHONDRIAL RNA PSEUDOURIDINE SYNTHASE"/>
    <property type="match status" value="1"/>
</dbReference>
<dbReference type="SUPFAM" id="SSF55120">
    <property type="entry name" value="Pseudouridine synthase"/>
    <property type="match status" value="1"/>
</dbReference>
<evidence type="ECO:0000256" key="2">
    <source>
        <dbReference type="ARBA" id="ARBA00031870"/>
    </source>
</evidence>
<dbReference type="AlphaFoldDB" id="A0A927JDW5"/>
<evidence type="ECO:0000256" key="3">
    <source>
        <dbReference type="ARBA" id="ARBA00033164"/>
    </source>
</evidence>
<dbReference type="Pfam" id="PF00849">
    <property type="entry name" value="PseudoU_synth_2"/>
    <property type="match status" value="1"/>
</dbReference>
<accession>A0A927JDW5</accession>
<gene>
    <name evidence="6" type="ORF">HT102_12850</name>
</gene>
<reference evidence="6" key="1">
    <citation type="submission" date="2020-09" db="EMBL/GenBank/DDBJ databases">
        <title>Hoyosella lacisalsi sp. nov., a halotolerant actinobacterium isolated from soil of Lake Gudzhirganskoe.</title>
        <authorList>
            <person name="Yang Q."/>
            <person name="Guo P.Y."/>
            <person name="Liu S.W."/>
            <person name="Li F.N."/>
            <person name="Sun C.H."/>
        </authorList>
    </citation>
    <scope>NUCLEOTIDE SEQUENCE</scope>
    <source>
        <strain evidence="6">G463</strain>
    </source>
</reference>
<dbReference type="Proteomes" id="UP000642993">
    <property type="component" value="Unassembled WGS sequence"/>
</dbReference>
<sequence length="343" mass="38456">MRVQDTGPGAPHAPRTANKHRGDHAPRHRKPAGRTTTVGHRSPTTRSPLPPRHGVDAAWARFPDHAPWPTIGEALAATYPEHRERFRRRLANAEIVDDHGVPVHASQPLVRGMTLFYYRDLAPEAPVPFEVTVLHQDEHLVVADKPHFLASMPRGRHVIESATVRLRTRLDLPHLTPVHRLDRPTAGVLLLAAHPGARAPYQRMFAERRVTKKYLAVAPRVPGVEVQQAVRDRIVKHPGERRAIRQPGTVNAITHIEQAEALVNGLALYHLRPETGRTHQLRVHLSMLGAPIVGDDLYPTIRERADDDFTNPLQLLAAEIAFTDPFTGRPRSFRSTRALEHAR</sequence>
<feature type="domain" description="Pseudouridine synthase RsuA/RluA-like" evidence="5">
    <location>
        <begin position="139"/>
        <end position="286"/>
    </location>
</feature>
<evidence type="ECO:0000313" key="6">
    <source>
        <dbReference type="EMBL" id="MBD8507370.1"/>
    </source>
</evidence>
<evidence type="ECO:0000256" key="1">
    <source>
        <dbReference type="ARBA" id="ARBA00000073"/>
    </source>
</evidence>
<dbReference type="GO" id="GO:0009982">
    <property type="term" value="F:pseudouridine synthase activity"/>
    <property type="evidence" value="ECO:0007669"/>
    <property type="project" value="InterPro"/>
</dbReference>
<evidence type="ECO:0000313" key="7">
    <source>
        <dbReference type="Proteomes" id="UP000642993"/>
    </source>
</evidence>
<feature type="region of interest" description="Disordered" evidence="4">
    <location>
        <begin position="1"/>
        <end position="56"/>
    </location>
</feature>
<comment type="caution">
    <text evidence="6">The sequence shown here is derived from an EMBL/GenBank/DDBJ whole genome shotgun (WGS) entry which is preliminary data.</text>
</comment>
<dbReference type="InterPro" id="IPR020103">
    <property type="entry name" value="PsdUridine_synth_cat_dom_sf"/>
</dbReference>
<dbReference type="EMBL" id="JACYWE010000008">
    <property type="protein sequence ID" value="MBD8507370.1"/>
    <property type="molecule type" value="Genomic_DNA"/>
</dbReference>
<proteinExistence type="predicted"/>
<evidence type="ECO:0000259" key="5">
    <source>
        <dbReference type="Pfam" id="PF00849"/>
    </source>
</evidence>
<dbReference type="PROSITE" id="PS01129">
    <property type="entry name" value="PSI_RLU"/>
    <property type="match status" value="1"/>
</dbReference>
<evidence type="ECO:0000256" key="4">
    <source>
        <dbReference type="SAM" id="MobiDB-lite"/>
    </source>
</evidence>
<feature type="compositionally biased region" description="Basic residues" evidence="4">
    <location>
        <begin position="17"/>
        <end position="32"/>
    </location>
</feature>
<dbReference type="PANTHER" id="PTHR21600:SF84">
    <property type="entry name" value="PSEUDOURIDINE SYNTHASE RSUA_RLUA-LIKE DOMAIN-CONTAINING PROTEIN"/>
    <property type="match status" value="1"/>
</dbReference>
<protein>
    <recommendedName>
        <fullName evidence="2">RNA pseudouridylate synthase</fullName>
    </recommendedName>
    <alternativeName>
        <fullName evidence="3">RNA-uridine isomerase</fullName>
    </alternativeName>
</protein>
<dbReference type="Gene3D" id="3.30.2350.10">
    <property type="entry name" value="Pseudouridine synthase"/>
    <property type="match status" value="1"/>
</dbReference>